<dbReference type="EMBL" id="BEZZ01000027">
    <property type="protein sequence ID" value="GCC23347.1"/>
    <property type="molecule type" value="Genomic_DNA"/>
</dbReference>
<gene>
    <name evidence="2" type="ORF">chiPu_0001741</name>
</gene>
<keyword evidence="3" id="KW-1185">Reference proteome</keyword>
<organism evidence="2 3">
    <name type="scientific">Chiloscyllium punctatum</name>
    <name type="common">Brownbanded bambooshark</name>
    <name type="synonym">Hemiscyllium punctatum</name>
    <dbReference type="NCBI Taxonomy" id="137246"/>
    <lineage>
        <taxon>Eukaryota</taxon>
        <taxon>Metazoa</taxon>
        <taxon>Chordata</taxon>
        <taxon>Craniata</taxon>
        <taxon>Vertebrata</taxon>
        <taxon>Chondrichthyes</taxon>
        <taxon>Elasmobranchii</taxon>
        <taxon>Galeomorphii</taxon>
        <taxon>Galeoidea</taxon>
        <taxon>Orectolobiformes</taxon>
        <taxon>Hemiscylliidae</taxon>
        <taxon>Chiloscyllium</taxon>
    </lineage>
</organism>
<name>A0A401RYW0_CHIPU</name>
<dbReference type="Proteomes" id="UP000287033">
    <property type="component" value="Unassembled WGS sequence"/>
</dbReference>
<proteinExistence type="predicted"/>
<comment type="caution">
    <text evidence="2">The sequence shown here is derived from an EMBL/GenBank/DDBJ whole genome shotgun (WGS) entry which is preliminary data.</text>
</comment>
<sequence length="151" mass="17076">MYIFPAFPQTRTFLLKTKTEAVAKKRYVTRARSKWQEPASFLRQVPTLLRLLIFTMSIRVGNVTKSHRQGWGEKCEKLKGGKQRAASVSTPSPPRDEVAGVSHRAKPPSARLSANERLTPNKRTAACCDLEVPLLDCLYSTLQIRATHWLL</sequence>
<evidence type="ECO:0000313" key="2">
    <source>
        <dbReference type="EMBL" id="GCC23347.1"/>
    </source>
</evidence>
<evidence type="ECO:0000313" key="3">
    <source>
        <dbReference type="Proteomes" id="UP000287033"/>
    </source>
</evidence>
<evidence type="ECO:0000256" key="1">
    <source>
        <dbReference type="SAM" id="MobiDB-lite"/>
    </source>
</evidence>
<feature type="region of interest" description="Disordered" evidence="1">
    <location>
        <begin position="71"/>
        <end position="117"/>
    </location>
</feature>
<accession>A0A401RYW0</accession>
<reference evidence="2 3" key="1">
    <citation type="journal article" date="2018" name="Nat. Ecol. Evol.">
        <title>Shark genomes provide insights into elasmobranch evolution and the origin of vertebrates.</title>
        <authorList>
            <person name="Hara Y"/>
            <person name="Yamaguchi K"/>
            <person name="Onimaru K"/>
            <person name="Kadota M"/>
            <person name="Koyanagi M"/>
            <person name="Keeley SD"/>
            <person name="Tatsumi K"/>
            <person name="Tanaka K"/>
            <person name="Motone F"/>
            <person name="Kageyama Y"/>
            <person name="Nozu R"/>
            <person name="Adachi N"/>
            <person name="Nishimura O"/>
            <person name="Nakagawa R"/>
            <person name="Tanegashima C"/>
            <person name="Kiyatake I"/>
            <person name="Matsumoto R"/>
            <person name="Murakumo K"/>
            <person name="Nishida K"/>
            <person name="Terakita A"/>
            <person name="Kuratani S"/>
            <person name="Sato K"/>
            <person name="Hyodo S Kuraku.S."/>
        </authorList>
    </citation>
    <scope>NUCLEOTIDE SEQUENCE [LARGE SCALE GENOMIC DNA]</scope>
</reference>
<protein>
    <submittedName>
        <fullName evidence="2">Uncharacterized protein</fullName>
    </submittedName>
</protein>
<dbReference type="AlphaFoldDB" id="A0A401RYW0"/>